<dbReference type="PANTHER" id="PTHR37036">
    <property type="match status" value="1"/>
</dbReference>
<evidence type="ECO:0000313" key="2">
    <source>
        <dbReference type="Proteomes" id="UP000000486"/>
    </source>
</evidence>
<dbReference type="SUPFAM" id="SSF75005">
    <property type="entry name" value="Arabinanase/levansucrase/invertase"/>
    <property type="match status" value="1"/>
</dbReference>
<evidence type="ECO:0000313" key="1">
    <source>
        <dbReference type="EMBL" id="AEH91899.1"/>
    </source>
</evidence>
<protein>
    <recommendedName>
        <fullName evidence="3">DUF1861 family protein</fullName>
    </recommendedName>
</protein>
<dbReference type="Pfam" id="PF08950">
    <property type="entry name" value="DUF1861"/>
    <property type="match status" value="1"/>
</dbReference>
<accession>A0A0E0UU99</accession>
<dbReference type="Proteomes" id="UP000000486">
    <property type="component" value="Chromosome"/>
</dbReference>
<reference evidence="1 2" key="1">
    <citation type="journal article" date="2011" name="J. Bacteriol.">
        <title>Genome sequence of the nonpathogenic Listeria monocytogenes serovar 4a strain M7.</title>
        <authorList>
            <person name="Chen J."/>
            <person name="Xia Y."/>
            <person name="Cheng C."/>
            <person name="Fang C."/>
            <person name="Shan Y."/>
            <person name="Jin G."/>
            <person name="Fang W."/>
        </authorList>
    </citation>
    <scope>NUCLEOTIDE SEQUENCE [LARGE SCALE GENOMIC DNA]</scope>
    <source>
        <strain evidence="1 2">M7</strain>
    </source>
</reference>
<sequence length="304" mass="33988">MNTIENLLQVYRENSAAFGTRITLNGARDKDVYNITAPFHWLGQEYIAGRVESRDSEFSEVRFFEKTETDIYQLVENTTVLALQDPFVTFVQGELIIGGVEVFPKETDPTMLDWRTNLYRATSLTDFEQILAGPIGMKDLRIKELADGRILVLTRPQGEKGGRGKIGAIVMDSLTELTIEKMEAAPLLKRNFSGEEWGGGNELHLLEDERIGVLGHIACFDEAGNRHYYACSFQLNEDFSQIEQEKIIAERANFAPSEPKRPDLADVVFSGGLIRNTDGTATLYAGIGDSDAQKLTIPDPFKNN</sequence>
<dbReference type="RefSeq" id="WP_012581676.1">
    <property type="nucleotide sequence ID" value="NC_017537.1"/>
</dbReference>
<evidence type="ECO:0008006" key="3">
    <source>
        <dbReference type="Google" id="ProtNLM"/>
    </source>
</evidence>
<dbReference type="PANTHER" id="PTHR37036:SF2">
    <property type="entry name" value="DUF1861 FAMILY PROTEIN"/>
    <property type="match status" value="1"/>
</dbReference>
<proteinExistence type="predicted"/>
<organism evidence="1 2">
    <name type="scientific">Listeria monocytogenes serotype 4a (strain M7)</name>
    <dbReference type="NCBI Taxonomy" id="1030009"/>
    <lineage>
        <taxon>Bacteria</taxon>
        <taxon>Bacillati</taxon>
        <taxon>Bacillota</taxon>
        <taxon>Bacilli</taxon>
        <taxon>Bacillales</taxon>
        <taxon>Listeriaceae</taxon>
        <taxon>Listeria</taxon>
    </lineage>
</organism>
<gene>
    <name evidence="1" type="ordered locus">LMM7_0894</name>
</gene>
<dbReference type="EMBL" id="CP002816">
    <property type="protein sequence ID" value="AEH91899.1"/>
    <property type="molecule type" value="Genomic_DNA"/>
</dbReference>
<dbReference type="AlphaFoldDB" id="A0A0E0UU99"/>
<dbReference type="InterPro" id="IPR023296">
    <property type="entry name" value="Glyco_hydro_beta-prop_sf"/>
</dbReference>
<dbReference type="InterPro" id="IPR015045">
    <property type="entry name" value="MPT-1-like_LmxM"/>
</dbReference>
<dbReference type="Gene3D" id="2.115.10.20">
    <property type="entry name" value="Glycosyl hydrolase domain, family 43"/>
    <property type="match status" value="1"/>
</dbReference>
<name>A0A0E0UU99_LISMM</name>
<dbReference type="KEGG" id="lmq:LMM7_0894"/>
<dbReference type="HOGENOM" id="CLU_075484_0_0_9"/>
<dbReference type="PATRIC" id="fig|1030009.3.peg.881"/>